<keyword evidence="4 7" id="KW-0560">Oxidoreductase</keyword>
<evidence type="ECO:0000313" key="10">
    <source>
        <dbReference type="Proteomes" id="UP001601442"/>
    </source>
</evidence>
<evidence type="ECO:0000256" key="6">
    <source>
        <dbReference type="ARBA" id="ARBA00023033"/>
    </source>
</evidence>
<feature type="region of interest" description="Disordered" evidence="8">
    <location>
        <begin position="1"/>
        <end position="24"/>
    </location>
</feature>
<dbReference type="InterPro" id="IPR001128">
    <property type="entry name" value="Cyt_P450"/>
</dbReference>
<dbReference type="PRINTS" id="PR00359">
    <property type="entry name" value="BP450"/>
</dbReference>
<name>A0ABW6P9K3_9NOCA</name>
<dbReference type="SUPFAM" id="SSF48264">
    <property type="entry name" value="Cytochrome P450"/>
    <property type="match status" value="1"/>
</dbReference>
<evidence type="ECO:0000256" key="2">
    <source>
        <dbReference type="ARBA" id="ARBA00022617"/>
    </source>
</evidence>
<evidence type="ECO:0000256" key="3">
    <source>
        <dbReference type="ARBA" id="ARBA00022723"/>
    </source>
</evidence>
<evidence type="ECO:0000256" key="4">
    <source>
        <dbReference type="ARBA" id="ARBA00023002"/>
    </source>
</evidence>
<dbReference type="Pfam" id="PF00067">
    <property type="entry name" value="p450"/>
    <property type="match status" value="1"/>
</dbReference>
<dbReference type="PRINTS" id="PR00385">
    <property type="entry name" value="P450"/>
</dbReference>
<dbReference type="Gene3D" id="1.10.630.10">
    <property type="entry name" value="Cytochrome P450"/>
    <property type="match status" value="1"/>
</dbReference>
<keyword evidence="10" id="KW-1185">Reference proteome</keyword>
<keyword evidence="3 7" id="KW-0479">Metal-binding</keyword>
<dbReference type="PROSITE" id="PS00086">
    <property type="entry name" value="CYTOCHROME_P450"/>
    <property type="match status" value="1"/>
</dbReference>
<comment type="similarity">
    <text evidence="1 7">Belongs to the cytochrome P450 family.</text>
</comment>
<dbReference type="InterPro" id="IPR017972">
    <property type="entry name" value="Cyt_P450_CS"/>
</dbReference>
<reference evidence="9 10" key="1">
    <citation type="submission" date="2024-10" db="EMBL/GenBank/DDBJ databases">
        <title>The Natural Products Discovery Center: Release of the First 8490 Sequenced Strains for Exploring Actinobacteria Biosynthetic Diversity.</title>
        <authorList>
            <person name="Kalkreuter E."/>
            <person name="Kautsar S.A."/>
            <person name="Yang D."/>
            <person name="Bader C.D."/>
            <person name="Teijaro C.N."/>
            <person name="Fluegel L."/>
            <person name="Davis C.M."/>
            <person name="Simpson J.R."/>
            <person name="Lauterbach L."/>
            <person name="Steele A.D."/>
            <person name="Gui C."/>
            <person name="Meng S."/>
            <person name="Li G."/>
            <person name="Viehrig K."/>
            <person name="Ye F."/>
            <person name="Su P."/>
            <person name="Kiefer A.F."/>
            <person name="Nichols A."/>
            <person name="Cepeda A.J."/>
            <person name="Yan W."/>
            <person name="Fan B."/>
            <person name="Jiang Y."/>
            <person name="Adhikari A."/>
            <person name="Zheng C.-J."/>
            <person name="Schuster L."/>
            <person name="Cowan T.M."/>
            <person name="Smanski M.J."/>
            <person name="Chevrette M.G."/>
            <person name="De Carvalho L.P.S."/>
            <person name="Shen B."/>
        </authorList>
    </citation>
    <scope>NUCLEOTIDE SEQUENCE [LARGE SCALE GENOMIC DNA]</scope>
    <source>
        <strain evidence="9 10">NPDC004119</strain>
    </source>
</reference>
<keyword evidence="6 7" id="KW-0503">Monooxygenase</keyword>
<dbReference type="RefSeq" id="WP_387398652.1">
    <property type="nucleotide sequence ID" value="NZ_JBIAMT010000005.1"/>
</dbReference>
<dbReference type="Proteomes" id="UP001601442">
    <property type="component" value="Unassembled WGS sequence"/>
</dbReference>
<organism evidence="9 10">
    <name type="scientific">Nocardia aobensis</name>
    <dbReference type="NCBI Taxonomy" id="257277"/>
    <lineage>
        <taxon>Bacteria</taxon>
        <taxon>Bacillati</taxon>
        <taxon>Actinomycetota</taxon>
        <taxon>Actinomycetes</taxon>
        <taxon>Mycobacteriales</taxon>
        <taxon>Nocardiaceae</taxon>
        <taxon>Nocardia</taxon>
    </lineage>
</organism>
<dbReference type="PANTHER" id="PTHR46696">
    <property type="entry name" value="P450, PUTATIVE (EUROFUNG)-RELATED"/>
    <property type="match status" value="1"/>
</dbReference>
<proteinExistence type="inferred from homology"/>
<keyword evidence="5 7" id="KW-0408">Iron</keyword>
<protein>
    <submittedName>
        <fullName evidence="9">Cytochrome P450</fullName>
    </submittedName>
</protein>
<evidence type="ECO:0000256" key="5">
    <source>
        <dbReference type="ARBA" id="ARBA00023004"/>
    </source>
</evidence>
<gene>
    <name evidence="9" type="ORF">ACFYU5_25815</name>
</gene>
<evidence type="ECO:0000256" key="7">
    <source>
        <dbReference type="RuleBase" id="RU000461"/>
    </source>
</evidence>
<evidence type="ECO:0000256" key="8">
    <source>
        <dbReference type="SAM" id="MobiDB-lite"/>
    </source>
</evidence>
<dbReference type="InterPro" id="IPR002397">
    <property type="entry name" value="Cyt_P450_B"/>
</dbReference>
<dbReference type="InterPro" id="IPR036396">
    <property type="entry name" value="Cyt_P450_sf"/>
</dbReference>
<comment type="caution">
    <text evidence="9">The sequence shown here is derived from an EMBL/GenBank/DDBJ whole genome shotgun (WGS) entry which is preliminary data.</text>
</comment>
<accession>A0ABW6P9K3</accession>
<evidence type="ECO:0000313" key="9">
    <source>
        <dbReference type="EMBL" id="MFF0499842.1"/>
    </source>
</evidence>
<keyword evidence="2 7" id="KW-0349">Heme</keyword>
<dbReference type="EMBL" id="JBIAMT010000005">
    <property type="protein sequence ID" value="MFF0499842.1"/>
    <property type="molecule type" value="Genomic_DNA"/>
</dbReference>
<sequence length="345" mass="37964">MEPGSPFGGITIPPNPQVSTPIEMDPPQYTPYRKLLNPWFAPSRAATYEPFIRSVTTALLDDVIERGEMDFISDLTSPVPALLTAKFLGLPLEDWRLYSDASHHIVAFPPDTPEFEQAVAELGAVLQRCMVTAAQRREEPLDDLISAIVTAEVDGEPLSDQRVMEICTLLIVGGNDTTTGLLAHAFAWLSRNPGERARLIADPSLIPLAVEEFLRYFSPTQGLARTVTRPTEIGGCPIPEGARVLLSFASANSDPEIFDRPDDVVIDRFPNRHAAFGLGLHRCLGSNLARLDIRIVLEEVLARIPDFQVDFDRARSYDSIGIVNGWDSMPVTFTPGPRIGSDFTL</sequence>
<evidence type="ECO:0000256" key="1">
    <source>
        <dbReference type="ARBA" id="ARBA00010617"/>
    </source>
</evidence>
<dbReference type="PANTHER" id="PTHR46696:SF6">
    <property type="entry name" value="P450, PUTATIVE (EUROFUNG)-RELATED"/>
    <property type="match status" value="1"/>
</dbReference>